<sequence length="211" mass="25467">MYEFVPKHEYKPIRNEIENILKEVQKLLKKTNLSFQFKLVGSGNRHLITRIKNGNEGYDFDYNLIISSRWGWKASIREDFFNAIQIAIKGTRFNKIENSTSTITIKDVSNFERKVIVGCDFSIIFYPEDNKPQYYLYSRFNKNRNIYIWAMRNVSKFNDRKLNELKYYCGSDIWWVIRDEYLKLKENDKQKKHSFVLYHEAINNVYNYIFG</sequence>
<proteinExistence type="predicted"/>
<reference evidence="1" key="1">
    <citation type="submission" date="2022-12" db="EMBL/GenBank/DDBJ databases">
        <authorList>
            <consortium name="Asia Pacific Centre for Animal Health"/>
            <person name="Klose S.M."/>
            <person name="Legione A.R."/>
            <person name="Monotti I."/>
            <person name="Bushell R."/>
            <person name="Marenda M.S."/>
            <person name="Sugiyama T."/>
            <person name="Browning G.F."/>
            <person name="Vaz P.K."/>
        </authorList>
    </citation>
    <scope>NUCLEOTIDE SEQUENCE</scope>
    <source>
        <strain evidence="1">Felid995</strain>
    </source>
</reference>
<dbReference type="Proteomes" id="UP001213039">
    <property type="component" value="Chromosome"/>
</dbReference>
<name>A0ACD4PI31_9BACT</name>
<accession>A0ACD4PI31</accession>
<gene>
    <name evidence="1" type="ORF">Me_995_000317</name>
</gene>
<organism evidence="1 2">
    <name type="scientific">Mycoplasmopsis edwardii</name>
    <dbReference type="NCBI Taxonomy" id="53558"/>
    <lineage>
        <taxon>Bacteria</taxon>
        <taxon>Bacillati</taxon>
        <taxon>Mycoplasmatota</taxon>
        <taxon>Mycoplasmoidales</taxon>
        <taxon>Metamycoplasmataceae</taxon>
        <taxon>Mycoplasmopsis</taxon>
    </lineage>
</organism>
<dbReference type="EMBL" id="CP114370">
    <property type="protein sequence ID" value="WBP84337.1"/>
    <property type="molecule type" value="Genomic_DNA"/>
</dbReference>
<evidence type="ECO:0000313" key="1">
    <source>
        <dbReference type="EMBL" id="WBP84337.1"/>
    </source>
</evidence>
<protein>
    <submittedName>
        <fullName evidence="1">Uncharacterized protein</fullName>
    </submittedName>
</protein>
<evidence type="ECO:0000313" key="2">
    <source>
        <dbReference type="Proteomes" id="UP001213039"/>
    </source>
</evidence>
<keyword evidence="2" id="KW-1185">Reference proteome</keyword>